<dbReference type="Gene3D" id="3.30.300.30">
    <property type="match status" value="1"/>
</dbReference>
<dbReference type="NCBIfam" id="NF004837">
    <property type="entry name" value="PRK06187.1"/>
    <property type="match status" value="1"/>
</dbReference>
<dbReference type="InterPro" id="IPR020845">
    <property type="entry name" value="AMP-binding_CS"/>
</dbReference>
<organism evidence="7 8">
    <name type="scientific">Kyrpidia tusciae (strain DSM 2912 / NBRC 15312 / T2)</name>
    <name type="common">Bacillus tusciae</name>
    <dbReference type="NCBI Taxonomy" id="562970"/>
    <lineage>
        <taxon>Bacteria</taxon>
        <taxon>Bacillati</taxon>
        <taxon>Bacillota</taxon>
        <taxon>Bacilli</taxon>
        <taxon>Bacillales</taxon>
        <taxon>Alicyclobacillaceae</taxon>
        <taxon>Kyrpidia</taxon>
    </lineage>
</organism>
<dbReference type="EMBL" id="CP002017">
    <property type="protein sequence ID" value="ADG06266.1"/>
    <property type="molecule type" value="Genomic_DNA"/>
</dbReference>
<evidence type="ECO:0000256" key="2">
    <source>
        <dbReference type="ARBA" id="ARBA00022598"/>
    </source>
</evidence>
<evidence type="ECO:0000256" key="4">
    <source>
        <dbReference type="ARBA" id="ARBA00023098"/>
    </source>
</evidence>
<dbReference type="Pfam" id="PF13193">
    <property type="entry name" value="AMP-binding_C"/>
    <property type="match status" value="1"/>
</dbReference>
<keyword evidence="4" id="KW-0443">Lipid metabolism</keyword>
<dbReference type="PANTHER" id="PTHR43859">
    <property type="entry name" value="ACYL-ACTIVATING ENZYME"/>
    <property type="match status" value="1"/>
</dbReference>
<feature type="domain" description="AMP-binding enzyme C-terminal" evidence="6">
    <location>
        <begin position="453"/>
        <end position="528"/>
    </location>
</feature>
<dbReference type="InterPro" id="IPR045851">
    <property type="entry name" value="AMP-bd_C_sf"/>
</dbReference>
<protein>
    <submittedName>
        <fullName evidence="7">AMP-dependent synthetase and ligase</fullName>
    </submittedName>
</protein>
<dbReference type="InterPro" id="IPR042099">
    <property type="entry name" value="ANL_N_sf"/>
</dbReference>
<keyword evidence="3" id="KW-0276">Fatty acid metabolism</keyword>
<keyword evidence="8" id="KW-1185">Reference proteome</keyword>
<feature type="domain" description="AMP-dependent synthetase/ligase" evidence="5">
    <location>
        <begin position="30"/>
        <end position="403"/>
    </location>
</feature>
<dbReference type="AlphaFoldDB" id="D5WPK7"/>
<gene>
    <name evidence="7" type="ordered locus">Btus_1555</name>
</gene>
<dbReference type="Gene3D" id="3.40.50.12780">
    <property type="entry name" value="N-terminal domain of ligase-like"/>
    <property type="match status" value="1"/>
</dbReference>
<name>D5WPK7_KYRT2</name>
<evidence type="ECO:0000256" key="1">
    <source>
        <dbReference type="ARBA" id="ARBA00006432"/>
    </source>
</evidence>
<evidence type="ECO:0000313" key="8">
    <source>
        <dbReference type="Proteomes" id="UP000002368"/>
    </source>
</evidence>
<dbReference type="PANTHER" id="PTHR43859:SF4">
    <property type="entry name" value="BUTANOATE--COA LIGASE AAE1-RELATED"/>
    <property type="match status" value="1"/>
</dbReference>
<evidence type="ECO:0000256" key="3">
    <source>
        <dbReference type="ARBA" id="ARBA00022832"/>
    </source>
</evidence>
<reference evidence="7 8" key="1">
    <citation type="journal article" date="2011" name="Stand. Genomic Sci.">
        <title>Complete genome sequence of the thermophilic, hydrogen-oxidizing Bacillus tusciae type strain (T2) and reclassification in the new genus, Kyrpidia gen. nov. as Kyrpidia tusciae comb. nov. and emendation of the family Alicyclobacillaceae da Costa and Rainey, 2010.</title>
        <authorList>
            <person name="Klenk H.P."/>
            <person name="Lapidus A."/>
            <person name="Chertkov O."/>
            <person name="Copeland A."/>
            <person name="Del Rio T.G."/>
            <person name="Nolan M."/>
            <person name="Lucas S."/>
            <person name="Chen F."/>
            <person name="Tice H."/>
            <person name="Cheng J.F."/>
            <person name="Han C."/>
            <person name="Bruce D."/>
            <person name="Goodwin L."/>
            <person name="Pitluck S."/>
            <person name="Pati A."/>
            <person name="Ivanova N."/>
            <person name="Mavromatis K."/>
            <person name="Daum C."/>
            <person name="Chen A."/>
            <person name="Palaniappan K."/>
            <person name="Chang Y.J."/>
            <person name="Land M."/>
            <person name="Hauser L."/>
            <person name="Jeffries C.D."/>
            <person name="Detter J.C."/>
            <person name="Rohde M."/>
            <person name="Abt B."/>
            <person name="Pukall R."/>
            <person name="Goker M."/>
            <person name="Bristow J."/>
            <person name="Markowitz V."/>
            <person name="Hugenholtz P."/>
            <person name="Eisen J.A."/>
        </authorList>
    </citation>
    <scope>NUCLEOTIDE SEQUENCE [LARGE SCALE GENOMIC DNA]</scope>
    <source>
        <strain evidence="7 8">DSM 2912</strain>
    </source>
</reference>
<keyword evidence="2 7" id="KW-0436">Ligase</keyword>
<proteinExistence type="inferred from homology"/>
<sequence length="547" mass="61380">MTTCLRQPPRKQFNTRPFSSFCWCRPGGMAVYPDKIAVIDDDYRYTYRELGQRINRLSHALRGDGIGKGDHVAVILPNIHEMIECFFGIGQLGAVVVPLNYRLNPDDFAYILNHSDAKLLILDAEYAAVIEQIRDRLPGIRQFVLVSRGAASSTLPHIEYEQWLSSASPDDPPAVDIDENQTLTINYTSGTTSRPKGVMLTHRNNYLNAANFLYHLQVIHDDMYLHTLPLFHVNGWGGVWATTGAGATHVCLRKVDPARIISLFNTEKITLLCGAPTVLNMMVNAKEASEVDRSIPRRMAVAGSPPPAAVLKRAHELLALNVIHVYGMTETSPFITYCEWNHHFDSLDDEQKATVRARQGIEQMFSGEVRVVSQEDPTWDVRWDGQEIGEIVTRGNAVMAGYYKQPEETAKTIIDGWLHTGDLAVVHPDGYIEILDRQKDIIISGGENISSTEVEGVIYQHPAILEAAVIAVPDEKWGEVPKALVVVKPGFSLTELELIKYCRERLAHFKAPKSVEFVESLPRTATGKLQKFKLREAYWKGVRKRVQ</sequence>
<dbReference type="SUPFAM" id="SSF56801">
    <property type="entry name" value="Acetyl-CoA synthetase-like"/>
    <property type="match status" value="1"/>
</dbReference>
<dbReference type="PROSITE" id="PS00455">
    <property type="entry name" value="AMP_BINDING"/>
    <property type="match status" value="1"/>
</dbReference>
<comment type="similarity">
    <text evidence="1">Belongs to the ATP-dependent AMP-binding enzyme family.</text>
</comment>
<dbReference type="Pfam" id="PF00501">
    <property type="entry name" value="AMP-binding"/>
    <property type="match status" value="1"/>
</dbReference>
<dbReference type="KEGG" id="bts:Btus_1555"/>
<dbReference type="Proteomes" id="UP000002368">
    <property type="component" value="Chromosome"/>
</dbReference>
<dbReference type="HOGENOM" id="CLU_000022_59_5_9"/>
<dbReference type="GO" id="GO:0016874">
    <property type="term" value="F:ligase activity"/>
    <property type="evidence" value="ECO:0007669"/>
    <property type="project" value="UniProtKB-KW"/>
</dbReference>
<dbReference type="FunFam" id="3.30.300.30:FF:000008">
    <property type="entry name" value="2,3-dihydroxybenzoate-AMP ligase"/>
    <property type="match status" value="1"/>
</dbReference>
<dbReference type="InterPro" id="IPR000873">
    <property type="entry name" value="AMP-dep_synth/lig_dom"/>
</dbReference>
<dbReference type="eggNOG" id="COG0318">
    <property type="taxonomic scope" value="Bacteria"/>
</dbReference>
<accession>D5WPK7</accession>
<evidence type="ECO:0000259" key="6">
    <source>
        <dbReference type="Pfam" id="PF13193"/>
    </source>
</evidence>
<dbReference type="STRING" id="562970.Btus_1555"/>
<evidence type="ECO:0000313" key="7">
    <source>
        <dbReference type="EMBL" id="ADG06266.1"/>
    </source>
</evidence>
<evidence type="ECO:0000259" key="5">
    <source>
        <dbReference type="Pfam" id="PF00501"/>
    </source>
</evidence>
<dbReference type="InterPro" id="IPR025110">
    <property type="entry name" value="AMP-bd_C"/>
</dbReference>
<dbReference type="GO" id="GO:0006631">
    <property type="term" value="P:fatty acid metabolic process"/>
    <property type="evidence" value="ECO:0007669"/>
    <property type="project" value="UniProtKB-KW"/>
</dbReference>